<feature type="region of interest" description="Disordered" evidence="1">
    <location>
        <begin position="132"/>
        <end position="166"/>
    </location>
</feature>
<dbReference type="AlphaFoldDB" id="A0A917KQZ8"/>
<organism evidence="2 3">
    <name type="scientific">Streptomyces lacrimifluminis</name>
    <dbReference type="NCBI Taxonomy" id="1500077"/>
    <lineage>
        <taxon>Bacteria</taxon>
        <taxon>Bacillati</taxon>
        <taxon>Actinomycetota</taxon>
        <taxon>Actinomycetes</taxon>
        <taxon>Kitasatosporales</taxon>
        <taxon>Streptomycetaceae</taxon>
        <taxon>Streptomyces</taxon>
    </lineage>
</organism>
<evidence type="ECO:0000313" key="3">
    <source>
        <dbReference type="Proteomes" id="UP000625682"/>
    </source>
</evidence>
<accession>A0A917KQZ8</accession>
<gene>
    <name evidence="2" type="ORF">GCM10012282_22270</name>
</gene>
<keyword evidence="3" id="KW-1185">Reference proteome</keyword>
<evidence type="ECO:0000256" key="1">
    <source>
        <dbReference type="SAM" id="MobiDB-lite"/>
    </source>
</evidence>
<name>A0A917KQZ8_9ACTN</name>
<dbReference type="Proteomes" id="UP000625682">
    <property type="component" value="Unassembled WGS sequence"/>
</dbReference>
<sequence>MAGYWCEVLAEGEVYGTREIVAYWLGTFQTISPKLALRWLGTQALRIADGLDPDPASSPWFSGRTCEATPTRDAPAELRMWRADVEHQRAARECIKGGDPLFVVVRDMDCRYTLSVWPVRVPVPDIAPHQPSPWSYEPSADRAHGLAPSPSTTRAGYSCGAGAPSL</sequence>
<dbReference type="EMBL" id="BMMU01000005">
    <property type="protein sequence ID" value="GGJ25189.1"/>
    <property type="molecule type" value="Genomic_DNA"/>
</dbReference>
<proteinExistence type="predicted"/>
<evidence type="ECO:0000313" key="2">
    <source>
        <dbReference type="EMBL" id="GGJ25189.1"/>
    </source>
</evidence>
<comment type="caution">
    <text evidence="2">The sequence shown here is derived from an EMBL/GenBank/DDBJ whole genome shotgun (WGS) entry which is preliminary data.</text>
</comment>
<reference evidence="2" key="2">
    <citation type="submission" date="2020-09" db="EMBL/GenBank/DDBJ databases">
        <authorList>
            <person name="Sun Q."/>
            <person name="Zhou Y."/>
        </authorList>
    </citation>
    <scope>NUCLEOTIDE SEQUENCE</scope>
    <source>
        <strain evidence="2">CGMCC 4.7272</strain>
    </source>
</reference>
<reference evidence="2" key="1">
    <citation type="journal article" date="2014" name="Int. J. Syst. Evol. Microbiol.">
        <title>Complete genome sequence of Corynebacterium casei LMG S-19264T (=DSM 44701T), isolated from a smear-ripened cheese.</title>
        <authorList>
            <consortium name="US DOE Joint Genome Institute (JGI-PGF)"/>
            <person name="Walter F."/>
            <person name="Albersmeier A."/>
            <person name="Kalinowski J."/>
            <person name="Ruckert C."/>
        </authorList>
    </citation>
    <scope>NUCLEOTIDE SEQUENCE</scope>
    <source>
        <strain evidence="2">CGMCC 4.7272</strain>
    </source>
</reference>
<protein>
    <submittedName>
        <fullName evidence="2">Uncharacterized protein</fullName>
    </submittedName>
</protein>